<evidence type="ECO:0000259" key="5">
    <source>
        <dbReference type="PROSITE" id="PS51133"/>
    </source>
</evidence>
<gene>
    <name evidence="6" type="ORF">LCPAC304_03130</name>
</gene>
<dbReference type="EMBL" id="MK500566">
    <property type="protein sequence ID" value="QBK91970.1"/>
    <property type="molecule type" value="Genomic_DNA"/>
</dbReference>
<dbReference type="Gene3D" id="2.20.25.10">
    <property type="match status" value="1"/>
</dbReference>
<protein>
    <submittedName>
        <fullName evidence="6">Transcription factor S-II</fullName>
    </submittedName>
</protein>
<dbReference type="PROSITE" id="PS51133">
    <property type="entry name" value="ZF_TFIIS_2"/>
    <property type="match status" value="1"/>
</dbReference>
<dbReference type="GO" id="GO:0006351">
    <property type="term" value="P:DNA-templated transcription"/>
    <property type="evidence" value="ECO:0007669"/>
    <property type="project" value="InterPro"/>
</dbReference>
<keyword evidence="1" id="KW-0479">Metal-binding</keyword>
<proteinExistence type="predicted"/>
<dbReference type="Pfam" id="PF01096">
    <property type="entry name" value="Zn_ribbon_TFIIS"/>
    <property type="match status" value="1"/>
</dbReference>
<evidence type="ECO:0000256" key="2">
    <source>
        <dbReference type="ARBA" id="ARBA00022771"/>
    </source>
</evidence>
<name>A0A481Z9Z3_9VIRU</name>
<evidence type="ECO:0000256" key="3">
    <source>
        <dbReference type="ARBA" id="ARBA00022833"/>
    </source>
</evidence>
<dbReference type="GO" id="GO:0003676">
    <property type="term" value="F:nucleic acid binding"/>
    <property type="evidence" value="ECO:0007669"/>
    <property type="project" value="InterPro"/>
</dbReference>
<reference evidence="6" key="1">
    <citation type="journal article" date="2019" name="MBio">
        <title>Virus Genomes from Deep Sea Sediments Expand the Ocean Megavirome and Support Independent Origins of Viral Gigantism.</title>
        <authorList>
            <person name="Backstrom D."/>
            <person name="Yutin N."/>
            <person name="Jorgensen S.L."/>
            <person name="Dharamshi J."/>
            <person name="Homa F."/>
            <person name="Zaremba-Niedwiedzka K."/>
            <person name="Spang A."/>
            <person name="Wolf Y.I."/>
            <person name="Koonin E.V."/>
            <person name="Ettema T.J."/>
        </authorList>
    </citation>
    <scope>NUCLEOTIDE SEQUENCE</scope>
</reference>
<feature type="domain" description="TFIIS-type" evidence="5">
    <location>
        <begin position="112"/>
        <end position="152"/>
    </location>
</feature>
<evidence type="ECO:0000313" key="6">
    <source>
        <dbReference type="EMBL" id="QBK91970.1"/>
    </source>
</evidence>
<dbReference type="SMART" id="SM00440">
    <property type="entry name" value="ZnF_C2C2"/>
    <property type="match status" value="1"/>
</dbReference>
<keyword evidence="2 4" id="KW-0863">Zinc-finger</keyword>
<keyword evidence="3" id="KW-0862">Zinc</keyword>
<evidence type="ECO:0000256" key="1">
    <source>
        <dbReference type="ARBA" id="ARBA00022723"/>
    </source>
</evidence>
<dbReference type="SUPFAM" id="SSF57783">
    <property type="entry name" value="Zinc beta-ribbon"/>
    <property type="match status" value="1"/>
</dbReference>
<dbReference type="InterPro" id="IPR001222">
    <property type="entry name" value="Znf_TFIIS"/>
</dbReference>
<evidence type="ECO:0000256" key="4">
    <source>
        <dbReference type="PROSITE-ProRule" id="PRU00472"/>
    </source>
</evidence>
<dbReference type="GO" id="GO:0008270">
    <property type="term" value="F:zinc ion binding"/>
    <property type="evidence" value="ECO:0007669"/>
    <property type="project" value="UniProtKB-KW"/>
</dbReference>
<organism evidence="6">
    <name type="scientific">Pithovirus LCPAC304</name>
    <dbReference type="NCBI Taxonomy" id="2506594"/>
    <lineage>
        <taxon>Viruses</taxon>
        <taxon>Pithoviruses</taxon>
    </lineage>
</organism>
<accession>A0A481Z9Z3</accession>
<sequence>MNPKEQRTFLTDFFREETEETPSNKKLKALLELHYDNHKPVLDVNNESERIEVLSLFKAIPYDDVMTFLSDVVTNGSFLAMVLESPLMTNARNAVADKREILSRGIPGAKAVFGTCPRCKYTELMMTILQTSSGDESMRITYSCQNCPFSWKG</sequence>